<keyword evidence="1" id="KW-0732">Signal</keyword>
<name>A0A521DK06_9BACT</name>
<evidence type="ECO:0000313" key="3">
    <source>
        <dbReference type="EMBL" id="SMO72027.1"/>
    </source>
</evidence>
<dbReference type="InterPro" id="IPR045670">
    <property type="entry name" value="DUF5916"/>
</dbReference>
<dbReference type="Pfam" id="PF19313">
    <property type="entry name" value="DUF5916"/>
    <property type="match status" value="1"/>
</dbReference>
<feature type="domain" description="DUF5916" evidence="2">
    <location>
        <begin position="240"/>
        <end position="343"/>
    </location>
</feature>
<reference evidence="3 4" key="1">
    <citation type="submission" date="2017-05" db="EMBL/GenBank/DDBJ databases">
        <authorList>
            <person name="Varghese N."/>
            <person name="Submissions S."/>
        </authorList>
    </citation>
    <scope>NUCLEOTIDE SEQUENCE [LARGE SCALE GENOMIC DNA]</scope>
    <source>
        <strain evidence="3 4">DSM 21194</strain>
    </source>
</reference>
<sequence length="734" mass="82753">MFLPNPKYIIFSFFVIFSSAATVSGNVPVTVIPRTESRIILDGQLKDPAWEQGRILPLTMSQPVYGRIPGGESQLTVLSSEKALYIAGHFSVSEGLGSRQLSRDDLDYSSDLFAVLIDGYNDEENAYVFITSPSGNKTDLAISDDAESPKNFNWDAFWSVGVHHEDGSWSFEIRIPFSSLQYQQEQDSVTIGLSAWKYTAANNQFDTYPRIKNDYGINSYFKPSRAADFSFFQEKASTPLFISPYLLGGYGRKTVGDGPPIRRVLLDAGGDVKYRWSSNFTLDATVNTDFAQVEGDDHQVNLSRFAIYRDEKRAFFQERAGLFSFNTGGPTRLFYSRRIGLTNDGRQVPLYGGFRLTGRSNGWDVGLLTMQSAPKYGLESENFGVLRIRKKLDESTSSYVGMISTSRIARDGTYNIAYGADAVWEVPRDIFFTGRYAHTLSDPSGKSYARGWLNNTNLLLSVQRRSRVGFFYTFSVNRVGRDYSPGLGFLDRWDFTRYGDRMAYGWVAPESSVFQKIQLIADAFVYTKNTGNEIESSSIGLKNYISFKSGFSLQFGLKRQTEKLYEGYPLSPAADIPAGGYRFGELFLTLSSGQGRAFRFNTTTSVGSYFDGRGIAGSFSPEWTINSNIELSGELEYYNIRFQKRSQHYKSLLIRGRLDFKPVSRMAVSGLAQYSKLTRIFSSFARLRFNIVDGADLFLVYKHGRNSSPLERIRNGDFTGIHSVRAKFSYTFRY</sequence>
<feature type="signal peptide" evidence="1">
    <location>
        <begin position="1"/>
        <end position="23"/>
    </location>
</feature>
<feature type="chain" id="PRO_5021705799" description="DUF5916 domain-containing protein" evidence="1">
    <location>
        <begin position="24"/>
        <end position="734"/>
    </location>
</feature>
<evidence type="ECO:0000313" key="4">
    <source>
        <dbReference type="Proteomes" id="UP000317593"/>
    </source>
</evidence>
<evidence type="ECO:0000259" key="2">
    <source>
        <dbReference type="Pfam" id="PF19313"/>
    </source>
</evidence>
<accession>A0A521DK06</accession>
<dbReference type="EMBL" id="FXTH01000010">
    <property type="protein sequence ID" value="SMO72027.1"/>
    <property type="molecule type" value="Genomic_DNA"/>
</dbReference>
<keyword evidence="4" id="KW-1185">Reference proteome</keyword>
<dbReference type="AlphaFoldDB" id="A0A521DK06"/>
<dbReference type="SUPFAM" id="SSF49344">
    <property type="entry name" value="CBD9-like"/>
    <property type="match status" value="1"/>
</dbReference>
<proteinExistence type="predicted"/>
<dbReference type="Proteomes" id="UP000317593">
    <property type="component" value="Unassembled WGS sequence"/>
</dbReference>
<protein>
    <recommendedName>
        <fullName evidence="2">DUF5916 domain-containing protein</fullName>
    </recommendedName>
</protein>
<gene>
    <name evidence="3" type="ORF">SAMN06265218_110142</name>
</gene>
<organism evidence="3 4">
    <name type="scientific">Fodinibius sediminis</name>
    <dbReference type="NCBI Taxonomy" id="1214077"/>
    <lineage>
        <taxon>Bacteria</taxon>
        <taxon>Pseudomonadati</taxon>
        <taxon>Balneolota</taxon>
        <taxon>Balneolia</taxon>
        <taxon>Balneolales</taxon>
        <taxon>Balneolaceae</taxon>
        <taxon>Fodinibius</taxon>
    </lineage>
</organism>
<dbReference type="Gene3D" id="2.60.40.1190">
    <property type="match status" value="1"/>
</dbReference>
<evidence type="ECO:0000256" key="1">
    <source>
        <dbReference type="SAM" id="SignalP"/>
    </source>
</evidence>